<feature type="chain" id="PRO_5014714891" evidence="1">
    <location>
        <begin position="18"/>
        <end position="146"/>
    </location>
</feature>
<protein>
    <submittedName>
        <fullName evidence="2">Uncharacterized protein</fullName>
    </submittedName>
</protein>
<dbReference type="EMBL" id="PGTB01000054">
    <property type="protein sequence ID" value="PJE36163.1"/>
    <property type="molecule type" value="Genomic_DNA"/>
</dbReference>
<name>A0A2M8J043_9RHOB</name>
<keyword evidence="1" id="KW-0732">Signal</keyword>
<proteinExistence type="predicted"/>
<reference evidence="2 3" key="1">
    <citation type="journal article" date="2018" name="Int. J. Syst. Evol. Microbiol.">
        <title>Pseudooceanicola lipolyticus sp. nov., a marine alphaproteobacterium, reclassification of Oceanicola flagellatus as Pseudooceanicola flagellatus comb. nov. and emended description of the genus Pseudooceanicola.</title>
        <authorList>
            <person name="Huang M.-M."/>
            <person name="Guo L.-L."/>
            <person name="Wu Y.-H."/>
            <person name="Lai Q.-L."/>
            <person name="Shao Z.-Z."/>
            <person name="Wang C.-S."/>
            <person name="Wu M."/>
            <person name="Xu X.-W."/>
        </authorList>
    </citation>
    <scope>NUCLEOTIDE SEQUENCE [LARGE SCALE GENOMIC DNA]</scope>
    <source>
        <strain evidence="2 3">157</strain>
    </source>
</reference>
<keyword evidence="3" id="KW-1185">Reference proteome</keyword>
<sequence length="146" mass="16147">MLVLAAATALAIAPAEAAQRPEGGARTLVIRNDPGGVIPARIADIATIRASGRKVELRGRYCLSACTLYLGLPNACVSPQTRFGFHGPSLYGRPLKQKEFERWSRLMASHYPEPLRDWFMKTARFRLTGYANLQGDDLIRMGVERC</sequence>
<evidence type="ECO:0000256" key="1">
    <source>
        <dbReference type="SAM" id="SignalP"/>
    </source>
</evidence>
<feature type="signal peptide" evidence="1">
    <location>
        <begin position="1"/>
        <end position="17"/>
    </location>
</feature>
<gene>
    <name evidence="2" type="ORF">CVM52_13440</name>
</gene>
<comment type="caution">
    <text evidence="2">The sequence shown here is derived from an EMBL/GenBank/DDBJ whole genome shotgun (WGS) entry which is preliminary data.</text>
</comment>
<dbReference type="AlphaFoldDB" id="A0A2M8J043"/>
<accession>A0A2M8J043</accession>
<evidence type="ECO:0000313" key="3">
    <source>
        <dbReference type="Proteomes" id="UP000231553"/>
    </source>
</evidence>
<organism evidence="2 3">
    <name type="scientific">Pseudooceanicola lipolyticus</name>
    <dbReference type="NCBI Taxonomy" id="2029104"/>
    <lineage>
        <taxon>Bacteria</taxon>
        <taxon>Pseudomonadati</taxon>
        <taxon>Pseudomonadota</taxon>
        <taxon>Alphaproteobacteria</taxon>
        <taxon>Rhodobacterales</taxon>
        <taxon>Paracoccaceae</taxon>
        <taxon>Pseudooceanicola</taxon>
    </lineage>
</organism>
<evidence type="ECO:0000313" key="2">
    <source>
        <dbReference type="EMBL" id="PJE36163.1"/>
    </source>
</evidence>
<dbReference type="Proteomes" id="UP000231553">
    <property type="component" value="Unassembled WGS sequence"/>
</dbReference>
<dbReference type="OrthoDB" id="7774376at2"/>